<gene>
    <name evidence="1" type="ORF">RHMOL_Rhmol03G0037900</name>
</gene>
<protein>
    <submittedName>
        <fullName evidence="1">Uncharacterized protein</fullName>
    </submittedName>
</protein>
<reference evidence="1" key="1">
    <citation type="submission" date="2022-02" db="EMBL/GenBank/DDBJ databases">
        <title>Plant Genome Project.</title>
        <authorList>
            <person name="Zhang R.-G."/>
        </authorList>
    </citation>
    <scope>NUCLEOTIDE SEQUENCE</scope>
    <source>
        <strain evidence="1">AT1</strain>
    </source>
</reference>
<name>A0ACC0PBB8_RHOML</name>
<organism evidence="1 2">
    <name type="scientific">Rhododendron molle</name>
    <name type="common">Chinese azalea</name>
    <name type="synonym">Azalea mollis</name>
    <dbReference type="NCBI Taxonomy" id="49168"/>
    <lineage>
        <taxon>Eukaryota</taxon>
        <taxon>Viridiplantae</taxon>
        <taxon>Streptophyta</taxon>
        <taxon>Embryophyta</taxon>
        <taxon>Tracheophyta</taxon>
        <taxon>Spermatophyta</taxon>
        <taxon>Magnoliopsida</taxon>
        <taxon>eudicotyledons</taxon>
        <taxon>Gunneridae</taxon>
        <taxon>Pentapetalae</taxon>
        <taxon>asterids</taxon>
        <taxon>Ericales</taxon>
        <taxon>Ericaceae</taxon>
        <taxon>Ericoideae</taxon>
        <taxon>Rhodoreae</taxon>
        <taxon>Rhododendron</taxon>
    </lineage>
</organism>
<comment type="caution">
    <text evidence="1">The sequence shown here is derived from an EMBL/GenBank/DDBJ whole genome shotgun (WGS) entry which is preliminary data.</text>
</comment>
<evidence type="ECO:0000313" key="1">
    <source>
        <dbReference type="EMBL" id="KAI8562444.1"/>
    </source>
</evidence>
<sequence length="235" mass="25817">MASSLSIPTFLPSPSPDHQHHGFAQANFRTSLGFTAKKCEFELNCSRDKEMDVSTSASASVDIVADCFDGVDTLEKEPSVSTMLLNFENKFDPFDALSTPLYQTATFKQVVHVLAGTHSWTENEMSMASDVFSLVTTEIVVVHVFVASIDNLFLLLLLAKRKEKYSSRYILSLLDCLYRTSPSIVVKSAPRRQARRGAPIAPWGSPGAAASIRRNLGAGGEEKRQGERRTKSALL</sequence>
<accession>A0ACC0PBB8</accession>
<dbReference type="EMBL" id="CM046390">
    <property type="protein sequence ID" value="KAI8562444.1"/>
    <property type="molecule type" value="Genomic_DNA"/>
</dbReference>
<proteinExistence type="predicted"/>
<evidence type="ECO:0000313" key="2">
    <source>
        <dbReference type="Proteomes" id="UP001062846"/>
    </source>
</evidence>
<keyword evidence="2" id="KW-1185">Reference proteome</keyword>
<dbReference type="Proteomes" id="UP001062846">
    <property type="component" value="Chromosome 3"/>
</dbReference>